<reference evidence="2 3" key="1">
    <citation type="submission" date="2017-03" db="EMBL/GenBank/DDBJ databases">
        <title>Complete genome sequence of Blastomonas fulva degrading microcsystin LR.</title>
        <authorList>
            <person name="Lee H.-g."/>
            <person name="Jin L."/>
            <person name="oh H.-M."/>
        </authorList>
    </citation>
    <scope>NUCLEOTIDE SEQUENCE [LARGE SCALE GENOMIC DNA]</scope>
    <source>
        <strain evidence="2 3">T2</strain>
    </source>
</reference>
<evidence type="ECO:0000256" key="1">
    <source>
        <dbReference type="SAM" id="Phobius"/>
    </source>
</evidence>
<name>A0ABM6MAA2_9SPHN</name>
<accession>A0ABM6MAA2</accession>
<protein>
    <submittedName>
        <fullName evidence="2">Uncharacterized protein</fullName>
    </submittedName>
</protein>
<gene>
    <name evidence="2" type="ORF">B5J99_16745</name>
</gene>
<keyword evidence="1" id="KW-0472">Membrane</keyword>
<feature type="transmembrane region" description="Helical" evidence="1">
    <location>
        <begin position="103"/>
        <end position="123"/>
    </location>
</feature>
<keyword evidence="1" id="KW-1133">Transmembrane helix</keyword>
<feature type="transmembrane region" description="Helical" evidence="1">
    <location>
        <begin position="66"/>
        <end position="91"/>
    </location>
</feature>
<dbReference type="RefSeq" id="WP_117353040.1">
    <property type="nucleotide sequence ID" value="NZ_CP020083.1"/>
</dbReference>
<feature type="transmembrane region" description="Helical" evidence="1">
    <location>
        <begin position="6"/>
        <end position="26"/>
    </location>
</feature>
<keyword evidence="1" id="KW-0812">Transmembrane</keyword>
<dbReference type="Proteomes" id="UP000258016">
    <property type="component" value="Chromosome"/>
</dbReference>
<feature type="transmembrane region" description="Helical" evidence="1">
    <location>
        <begin position="33"/>
        <end position="60"/>
    </location>
</feature>
<sequence>MIYIWLNIAPIFAATLAGLALGVAWARISGLRLSIGVGIAALLAQFWLVAILAGAVILAPDQAPPWTMALGSAFIIWIGFVLPVLVVTLGVGRASVRTIASAAGYWLTTMLLQAALLQAIGLVPPPAG</sequence>
<dbReference type="EMBL" id="CP020083">
    <property type="protein sequence ID" value="ASR52904.1"/>
    <property type="molecule type" value="Genomic_DNA"/>
</dbReference>
<organism evidence="2 3">
    <name type="scientific">Blastomonas fulva</name>
    <dbReference type="NCBI Taxonomy" id="1550728"/>
    <lineage>
        <taxon>Bacteria</taxon>
        <taxon>Pseudomonadati</taxon>
        <taxon>Pseudomonadota</taxon>
        <taxon>Alphaproteobacteria</taxon>
        <taxon>Sphingomonadales</taxon>
        <taxon>Sphingomonadaceae</taxon>
        <taxon>Blastomonas</taxon>
    </lineage>
</organism>
<proteinExistence type="predicted"/>
<dbReference type="GeneID" id="303487240"/>
<keyword evidence="3" id="KW-1185">Reference proteome</keyword>
<evidence type="ECO:0000313" key="2">
    <source>
        <dbReference type="EMBL" id="ASR52904.1"/>
    </source>
</evidence>
<evidence type="ECO:0000313" key="3">
    <source>
        <dbReference type="Proteomes" id="UP000258016"/>
    </source>
</evidence>